<organism evidence="1 2">
    <name type="scientific">Pseudomonas syringae pv. maculicola str. ES4326</name>
    <dbReference type="NCBI Taxonomy" id="629265"/>
    <lineage>
        <taxon>Bacteria</taxon>
        <taxon>Pseudomonadati</taxon>
        <taxon>Pseudomonadota</taxon>
        <taxon>Gammaproteobacteria</taxon>
        <taxon>Pseudomonadales</taxon>
        <taxon>Pseudomonadaceae</taxon>
        <taxon>Pseudomonas</taxon>
    </lineage>
</organism>
<dbReference type="AlphaFoldDB" id="A0A8T8BZP5"/>
<gene>
    <name evidence="1" type="ORF">PMA4326_009565</name>
</gene>
<dbReference type="Proteomes" id="UP000003811">
    <property type="component" value="Chromosome"/>
</dbReference>
<sequence length="86" mass="9695">MGEQLSLDFTAVVVRIPRLPIRSTICAGATPVTRDGVTLPAAEWAARLGLKWQTVKMRRMRGDNWTEALAPELRRSTFMSGWRMHA</sequence>
<evidence type="ECO:0000313" key="2">
    <source>
        <dbReference type="Proteomes" id="UP000003811"/>
    </source>
</evidence>
<reference evidence="1 2" key="1">
    <citation type="journal article" date="2011" name="PLoS Pathog.">
        <title>Dynamic evolution of pathogenicity revealed by sequencing and comparative genomics of 19 Pseudomonas syringae isolates.</title>
        <authorList>
            <person name="Baltrus D.A."/>
            <person name="Nishimura M.T."/>
            <person name="Romanchuk A."/>
            <person name="Chang J.H."/>
            <person name="Mukhtar M.S."/>
            <person name="Cherkis K."/>
            <person name="Roach J."/>
            <person name="Grant S.R."/>
            <person name="Jones C.D."/>
            <person name="Dangl J.L."/>
        </authorList>
    </citation>
    <scope>NUCLEOTIDE SEQUENCE [LARGE SCALE GENOMIC DNA]</scope>
    <source>
        <strain evidence="1 2">ES4326</strain>
    </source>
</reference>
<evidence type="ECO:0000313" key="1">
    <source>
        <dbReference type="EMBL" id="QHE96845.1"/>
    </source>
</evidence>
<name>A0A8T8BZP5_PSEYM</name>
<protein>
    <submittedName>
        <fullName evidence="1">Uncharacterized protein</fullName>
    </submittedName>
</protein>
<accession>A0A8T8BZP5</accession>
<dbReference type="EMBL" id="CP047260">
    <property type="protein sequence ID" value="QHE96845.1"/>
    <property type="molecule type" value="Genomic_DNA"/>
</dbReference>
<dbReference type="RefSeq" id="WP_099982848.1">
    <property type="nucleotide sequence ID" value="NZ_CP047260.1"/>
</dbReference>
<proteinExistence type="predicted"/>